<name>A0A342RZ72_9FLOR</name>
<keyword evidence="2 5" id="KW-0812">Transmembrane</keyword>
<evidence type="ECO:0000256" key="3">
    <source>
        <dbReference type="ARBA" id="ARBA00022989"/>
    </source>
</evidence>
<sequence>MNSLLYDIYPVLPEIFLVASVCVLLIYGVLFSSSFKLGYPLLTKNIGWITFQVMIFSILLNSQQSLLNMTTWNGFLISDSFTHEVKCLILLTCLLWFLTTILYSSYEKLNSFEYWILILLSVVAILFIVQSYDLLTVYLSVEFQSLTFYVLSSFKRTSEFSTEAGLKYFVLGAFSSALLLFGSSLIYGLTGLTNLLDLSRLFTGITITELSLFVGVITGFTFILTALLFKLSAAPFHMWSPDVYEGSPTSVTLFFSIMPKLAILSLLFKFLMFSFHDFVVFWRNIVLTCTVLSILVGTMSAFSQIKWKRFFAYSSINHVGFLLLALLPGNLEGMSSSIFYVVIYMITMLGAFSFVLMLRFFNYSGHYQTRYLSDLTSLAKFNPSLAVSLTITLFSIAGIPPFAGFFSKLFVLLSALQTNSFGVVIFVVLMSCVACFYYIKLVKNMYFSSLDEWKILYPTNKLNSLVLGFSLLFTLFIFYDIELISLSSTLISLSFLN</sequence>
<feature type="transmembrane region" description="Helical" evidence="5">
    <location>
        <begin position="250"/>
        <end position="275"/>
    </location>
</feature>
<organism evidence="7">
    <name type="scientific">Mastocarpus papillatus</name>
    <dbReference type="NCBI Taxonomy" id="31436"/>
    <lineage>
        <taxon>Eukaryota</taxon>
        <taxon>Rhodophyta</taxon>
        <taxon>Florideophyceae</taxon>
        <taxon>Rhodymeniophycidae</taxon>
        <taxon>Gigartinales</taxon>
        <taxon>Phyllophoraceae</taxon>
        <taxon>Mastocarpus</taxon>
    </lineage>
</organism>
<feature type="transmembrane region" description="Helical" evidence="5">
    <location>
        <begin position="337"/>
        <end position="361"/>
    </location>
</feature>
<feature type="transmembrane region" description="Helical" evidence="5">
    <location>
        <begin position="281"/>
        <end position="303"/>
    </location>
</feature>
<feature type="transmembrane region" description="Helical" evidence="5">
    <location>
        <begin position="462"/>
        <end position="479"/>
    </location>
</feature>
<dbReference type="GO" id="GO:0016020">
    <property type="term" value="C:membrane"/>
    <property type="evidence" value="ECO:0007669"/>
    <property type="project" value="UniProtKB-SubCell"/>
</dbReference>
<geneLocation type="mitochondrion" evidence="7"/>
<keyword evidence="7" id="KW-0496">Mitochondrion</keyword>
<evidence type="ECO:0000259" key="6">
    <source>
        <dbReference type="Pfam" id="PF00361"/>
    </source>
</evidence>
<feature type="transmembrane region" description="Helical" evidence="5">
    <location>
        <begin position="420"/>
        <end position="441"/>
    </location>
</feature>
<feature type="transmembrane region" description="Helical" evidence="5">
    <location>
        <begin position="15"/>
        <end position="33"/>
    </location>
</feature>
<evidence type="ECO:0000256" key="5">
    <source>
        <dbReference type="SAM" id="Phobius"/>
    </source>
</evidence>
<proteinExistence type="inferred from homology"/>
<keyword evidence="4 5" id="KW-0472">Membrane</keyword>
<feature type="transmembrane region" description="Helical" evidence="5">
    <location>
        <begin position="83"/>
        <end position="103"/>
    </location>
</feature>
<accession>A0A342RZ72</accession>
<dbReference type="EMBL" id="KX525587">
    <property type="protein sequence ID" value="AOL58018.1"/>
    <property type="molecule type" value="Genomic_DNA"/>
</dbReference>
<dbReference type="GO" id="GO:0042773">
    <property type="term" value="P:ATP synthesis coupled electron transport"/>
    <property type="evidence" value="ECO:0007669"/>
    <property type="project" value="InterPro"/>
</dbReference>
<dbReference type="GO" id="GO:0008137">
    <property type="term" value="F:NADH dehydrogenase (ubiquinone) activity"/>
    <property type="evidence" value="ECO:0007669"/>
    <property type="project" value="InterPro"/>
</dbReference>
<feature type="transmembrane region" description="Helical" evidence="5">
    <location>
        <begin position="112"/>
        <end position="129"/>
    </location>
</feature>
<evidence type="ECO:0000256" key="4">
    <source>
        <dbReference type="ARBA" id="ARBA00023136"/>
    </source>
</evidence>
<dbReference type="InterPro" id="IPR010096">
    <property type="entry name" value="NADH-Q_OxRdtase_suN/2"/>
</dbReference>
<dbReference type="Pfam" id="PF00361">
    <property type="entry name" value="Proton_antipo_M"/>
    <property type="match status" value="1"/>
</dbReference>
<dbReference type="InterPro" id="IPR001750">
    <property type="entry name" value="ND/Mrp_TM"/>
</dbReference>
<evidence type="ECO:0000256" key="2">
    <source>
        <dbReference type="ARBA" id="ARBA00022692"/>
    </source>
</evidence>
<protein>
    <submittedName>
        <fullName evidence="7">NADH dehydrogenase subunit 2</fullName>
    </submittedName>
</protein>
<evidence type="ECO:0000256" key="1">
    <source>
        <dbReference type="ARBA" id="ARBA00004141"/>
    </source>
</evidence>
<reference evidence="7" key="1">
    <citation type="journal article" date="2016" name="Mitochondrial DNA Part B Resour">
        <title>Organellar genome analysis of the heteromorphic red alga Mastocarpus papillatus (Phyllophoraceae, Rhodophyta).</title>
        <authorList>
            <person name="Hughey J.R."/>
            <person name="Mumford T.F."/>
            <person name="Navarrete-Fernandez T.M."/>
            <person name="Huber S.R."/>
            <person name="Freese J.M."/>
            <person name="Murray E.M.C."/>
            <person name="Sissini M.N."/>
            <person name="Gentilhomme A."/>
        </authorList>
    </citation>
    <scope>NUCLEOTIDE SEQUENCE</scope>
</reference>
<feature type="transmembrane region" description="Helical" evidence="5">
    <location>
        <begin position="166"/>
        <end position="190"/>
    </location>
</feature>
<dbReference type="PANTHER" id="PTHR22773">
    <property type="entry name" value="NADH DEHYDROGENASE"/>
    <property type="match status" value="1"/>
</dbReference>
<comment type="subcellular location">
    <subcellularLocation>
        <location evidence="1">Membrane</location>
        <topology evidence="1">Multi-pass membrane protein</topology>
    </subcellularLocation>
</comment>
<dbReference type="NCBIfam" id="TIGR01770">
    <property type="entry name" value="NDH_I_N"/>
    <property type="match status" value="1"/>
</dbReference>
<feature type="domain" description="NADH:quinone oxidoreductase/Mrp antiporter transmembrane" evidence="6">
    <location>
        <begin position="131"/>
        <end position="432"/>
    </location>
</feature>
<dbReference type="GeneID" id="29071960"/>
<keyword evidence="3 5" id="KW-1133">Transmembrane helix</keyword>
<feature type="transmembrane region" description="Helical" evidence="5">
    <location>
        <begin position="210"/>
        <end position="229"/>
    </location>
</feature>
<dbReference type="HAMAP" id="MF_00445">
    <property type="entry name" value="NDH1_NuoN_1"/>
    <property type="match status" value="1"/>
</dbReference>
<dbReference type="AlphaFoldDB" id="A0A342RZ72"/>
<feature type="transmembrane region" description="Helical" evidence="5">
    <location>
        <begin position="381"/>
        <end position="400"/>
    </location>
</feature>
<evidence type="ECO:0000313" key="7">
    <source>
        <dbReference type="EMBL" id="AOL58018.1"/>
    </source>
</evidence>
<gene>
    <name evidence="7" type="primary">nad2</name>
</gene>
<dbReference type="RefSeq" id="YP_009295534.1">
    <property type="nucleotide sequence ID" value="NC_031166.1"/>
</dbReference>
<feature type="transmembrane region" description="Helical" evidence="5">
    <location>
        <begin position="45"/>
        <end position="63"/>
    </location>
</feature>